<feature type="region of interest" description="Disordered" evidence="1">
    <location>
        <begin position="1"/>
        <end position="47"/>
    </location>
</feature>
<feature type="region of interest" description="Disordered" evidence="1">
    <location>
        <begin position="188"/>
        <end position="251"/>
    </location>
</feature>
<keyword evidence="3" id="KW-1185">Reference proteome</keyword>
<evidence type="ECO:0000313" key="3">
    <source>
        <dbReference type="Proteomes" id="UP000311382"/>
    </source>
</evidence>
<organism evidence="2 3">
    <name type="scientific">Rhodotorula diobovata</name>
    <dbReference type="NCBI Taxonomy" id="5288"/>
    <lineage>
        <taxon>Eukaryota</taxon>
        <taxon>Fungi</taxon>
        <taxon>Dikarya</taxon>
        <taxon>Basidiomycota</taxon>
        <taxon>Pucciniomycotina</taxon>
        <taxon>Microbotryomycetes</taxon>
        <taxon>Sporidiobolales</taxon>
        <taxon>Sporidiobolaceae</taxon>
        <taxon>Rhodotorula</taxon>
    </lineage>
</organism>
<accession>A0A5C5FNF2</accession>
<protein>
    <submittedName>
        <fullName evidence="2">Uncharacterized protein</fullName>
    </submittedName>
</protein>
<name>A0A5C5FNF2_9BASI</name>
<evidence type="ECO:0000313" key="2">
    <source>
        <dbReference type="EMBL" id="TNY18378.1"/>
    </source>
</evidence>
<comment type="caution">
    <text evidence="2">The sequence shown here is derived from an EMBL/GenBank/DDBJ whole genome shotgun (WGS) entry which is preliminary data.</text>
</comment>
<proteinExistence type="predicted"/>
<gene>
    <name evidence="2" type="ORF">DMC30DRAFT_59085</name>
</gene>
<feature type="compositionally biased region" description="Basic and acidic residues" evidence="1">
    <location>
        <begin position="9"/>
        <end position="22"/>
    </location>
</feature>
<dbReference type="Proteomes" id="UP000311382">
    <property type="component" value="Unassembled WGS sequence"/>
</dbReference>
<feature type="compositionally biased region" description="Basic and acidic residues" evidence="1">
    <location>
        <begin position="228"/>
        <end position="248"/>
    </location>
</feature>
<evidence type="ECO:0000256" key="1">
    <source>
        <dbReference type="SAM" id="MobiDB-lite"/>
    </source>
</evidence>
<dbReference type="AlphaFoldDB" id="A0A5C5FNF2"/>
<sequence>MGRGLGEGTSRDGEGSREDEGGTRGLRWARVGNSHGDAAGCRPTVPLTEGPRGRRYFSLAPVPWSRPPPRSAASFARAPVLPRPLLFLAGSLRCPLPSRERQSHCSFLPRTPRECSLRQPLSSSEDTSCEGVRCGALARVCRKGDRAAPLGSDLGSRGSGPLYGACQCALEPAGRTLLACRLASVPASSSTAGQCGEERGSPQLTVAKPCSSHSLASRSTQTSRRRTRTEEDGVEDRDPHTAKDDKPHTQQLEFLHLMALSKEGPVRRPF</sequence>
<reference evidence="2 3" key="1">
    <citation type="submission" date="2019-03" db="EMBL/GenBank/DDBJ databases">
        <title>Rhodosporidium diobovatum UCD-FST 08-225 genome sequencing, assembly, and annotation.</title>
        <authorList>
            <person name="Fakankun I.U."/>
            <person name="Fristensky B."/>
            <person name="Levin D.B."/>
        </authorList>
    </citation>
    <scope>NUCLEOTIDE SEQUENCE [LARGE SCALE GENOMIC DNA]</scope>
    <source>
        <strain evidence="2 3">UCD-FST 08-225</strain>
    </source>
</reference>
<dbReference type="EMBL" id="SOZI01000141">
    <property type="protein sequence ID" value="TNY18378.1"/>
    <property type="molecule type" value="Genomic_DNA"/>
</dbReference>